<protein>
    <submittedName>
        <fullName evidence="7">Methyl-accepting chemotaxis protein</fullName>
    </submittedName>
</protein>
<feature type="non-terminal residue" evidence="7">
    <location>
        <position position="212"/>
    </location>
</feature>
<keyword evidence="2" id="KW-1003">Cell membrane</keyword>
<dbReference type="Pfam" id="PF02743">
    <property type="entry name" value="dCache_1"/>
    <property type="match status" value="1"/>
</dbReference>
<feature type="domain" description="Cache" evidence="6">
    <location>
        <begin position="20"/>
        <end position="203"/>
    </location>
</feature>
<feature type="non-terminal residue" evidence="7">
    <location>
        <position position="1"/>
    </location>
</feature>
<evidence type="ECO:0000313" key="7">
    <source>
        <dbReference type="EMBL" id="EAJ8290185.1"/>
    </source>
</evidence>
<evidence type="ECO:0000259" key="6">
    <source>
        <dbReference type="Pfam" id="PF02743"/>
    </source>
</evidence>
<evidence type="ECO:0000256" key="1">
    <source>
        <dbReference type="ARBA" id="ARBA00004651"/>
    </source>
</evidence>
<comment type="caution">
    <text evidence="7">The sequence shown here is derived from an EMBL/GenBank/DDBJ whole genome shotgun (WGS) entry which is preliminary data.</text>
</comment>
<dbReference type="Gene3D" id="3.30.450.20">
    <property type="entry name" value="PAS domain"/>
    <property type="match status" value="1"/>
</dbReference>
<evidence type="ECO:0000256" key="2">
    <source>
        <dbReference type="ARBA" id="ARBA00022475"/>
    </source>
</evidence>
<sequence length="212" mass="23760">FALIVLGIVSFYFTKTSLYESTLKNQTDLLKATQISIENFRSRNISLLNALEKDILNLPYEALNSQDNIVNNVGAILKYYRNSGNVLAVYIGLDNGENIVSSDLSEKKNTNITINGKANNYNATTREWYKEARNSNQTYITPAYIDVVSNEYAITYSKALYKDGKFIGVLGFDVLLISLQDEIARTPGNTFVFDHKDRVFAATNKALLDPSV</sequence>
<comment type="subcellular location">
    <subcellularLocation>
        <location evidence="1">Cell membrane</location>
        <topology evidence="1">Multi-pass membrane protein</topology>
    </subcellularLocation>
</comment>
<dbReference type="EMBL" id="AACBBH010000054">
    <property type="protein sequence ID" value="EAJ8290185.1"/>
    <property type="molecule type" value="Genomic_DNA"/>
</dbReference>
<dbReference type="SUPFAM" id="SSF103190">
    <property type="entry name" value="Sensory domain-like"/>
    <property type="match status" value="1"/>
</dbReference>
<dbReference type="InterPro" id="IPR033479">
    <property type="entry name" value="dCache_1"/>
</dbReference>
<keyword evidence="3" id="KW-0812">Transmembrane</keyword>
<evidence type="ECO:0000256" key="4">
    <source>
        <dbReference type="ARBA" id="ARBA00022989"/>
    </source>
</evidence>
<evidence type="ECO:0000256" key="3">
    <source>
        <dbReference type="ARBA" id="ARBA00022692"/>
    </source>
</evidence>
<organism evidence="7">
    <name type="scientific">Campylobacter jejuni</name>
    <dbReference type="NCBI Taxonomy" id="197"/>
    <lineage>
        <taxon>Bacteria</taxon>
        <taxon>Pseudomonadati</taxon>
        <taxon>Campylobacterota</taxon>
        <taxon>Epsilonproteobacteria</taxon>
        <taxon>Campylobacterales</taxon>
        <taxon>Campylobacteraceae</taxon>
        <taxon>Campylobacter</taxon>
    </lineage>
</organism>
<dbReference type="AlphaFoldDB" id="A0A5T0G3S7"/>
<dbReference type="InterPro" id="IPR029151">
    <property type="entry name" value="Sensor-like_sf"/>
</dbReference>
<name>A0A5T0G3S7_CAMJU</name>
<proteinExistence type="predicted"/>
<accession>A0A5T0G3S7</accession>
<keyword evidence="4" id="KW-1133">Transmembrane helix</keyword>
<keyword evidence="5" id="KW-0472">Membrane</keyword>
<dbReference type="CDD" id="cd12913">
    <property type="entry name" value="PDC1_MCP_like"/>
    <property type="match status" value="1"/>
</dbReference>
<gene>
    <name evidence="7" type="ORF">FCT93_08780</name>
</gene>
<reference evidence="7" key="1">
    <citation type="submission" date="2018-05" db="EMBL/GenBank/DDBJ databases">
        <authorList>
            <consortium name="GenomeTrakr network: Whole genome sequencing for foodborne pathogen traceback"/>
        </authorList>
    </citation>
    <scope>NUCLEOTIDE SEQUENCE</scope>
    <source>
        <strain evidence="7">CVM20796</strain>
    </source>
</reference>
<evidence type="ECO:0000256" key="5">
    <source>
        <dbReference type="ARBA" id="ARBA00023136"/>
    </source>
</evidence>